<feature type="transmembrane region" description="Helical" evidence="8">
    <location>
        <begin position="220"/>
        <end position="246"/>
    </location>
</feature>
<dbReference type="EMBL" id="NEVR01000005">
    <property type="protein sequence ID" value="OZI58140.1"/>
    <property type="molecule type" value="Genomic_DNA"/>
</dbReference>
<evidence type="ECO:0000256" key="4">
    <source>
        <dbReference type="ARBA" id="ARBA00022553"/>
    </source>
</evidence>
<evidence type="ECO:0000313" key="10">
    <source>
        <dbReference type="Proteomes" id="UP000216354"/>
    </source>
</evidence>
<organism evidence="9 10">
    <name type="scientific">Bordetella genomosp. 1</name>
    <dbReference type="NCBI Taxonomy" id="1395607"/>
    <lineage>
        <taxon>Bacteria</taxon>
        <taxon>Pseudomonadati</taxon>
        <taxon>Pseudomonadota</taxon>
        <taxon>Betaproteobacteria</taxon>
        <taxon>Burkholderiales</taxon>
        <taxon>Alcaligenaceae</taxon>
        <taxon>Bordetella</taxon>
    </lineage>
</organism>
<dbReference type="PANTHER" id="PTHR43520:SF5">
    <property type="entry name" value="CATION-TRANSPORTING P-TYPE ATPASE-RELATED"/>
    <property type="match status" value="1"/>
</dbReference>
<dbReference type="PANTHER" id="PTHR43520">
    <property type="entry name" value="ATP7, ISOFORM B"/>
    <property type="match status" value="1"/>
</dbReference>
<dbReference type="Proteomes" id="UP000216354">
    <property type="component" value="Unassembled WGS sequence"/>
</dbReference>
<keyword evidence="8" id="KW-0472">Membrane</keyword>
<keyword evidence="5" id="KW-0460">Magnesium</keyword>
<keyword evidence="4" id="KW-0597">Phosphoprotein</keyword>
<feature type="transmembrane region" description="Helical" evidence="8">
    <location>
        <begin position="30"/>
        <end position="51"/>
    </location>
</feature>
<evidence type="ECO:0000313" key="9">
    <source>
        <dbReference type="EMBL" id="OZI58140.1"/>
    </source>
</evidence>
<evidence type="ECO:0000256" key="1">
    <source>
        <dbReference type="ARBA" id="ARBA00004651"/>
    </source>
</evidence>
<protein>
    <recommendedName>
        <fullName evidence="11">Heavy metal translocating P-type ATPase</fullName>
    </recommendedName>
</protein>
<keyword evidence="10" id="KW-1185">Reference proteome</keyword>
<keyword evidence="3" id="KW-1003">Cell membrane</keyword>
<keyword evidence="7" id="KW-0406">Ion transport</keyword>
<comment type="caution">
    <text evidence="9">The sequence shown here is derived from an EMBL/GenBank/DDBJ whole genome shotgun (WGS) entry which is preliminary data.</text>
</comment>
<keyword evidence="8" id="KW-0812">Transmembrane</keyword>
<feature type="transmembrane region" description="Helical" evidence="8">
    <location>
        <begin position="299"/>
        <end position="317"/>
    </location>
</feature>
<feature type="transmembrane region" description="Helical" evidence="8">
    <location>
        <begin position="132"/>
        <end position="150"/>
    </location>
</feature>
<gene>
    <name evidence="9" type="ORF">CAL27_21945</name>
</gene>
<keyword evidence="2" id="KW-0813">Transport</keyword>
<reference evidence="9 10" key="1">
    <citation type="submission" date="2017-05" db="EMBL/GenBank/DDBJ databases">
        <title>Complete and WGS of Bordetella genogroups.</title>
        <authorList>
            <person name="Spilker T."/>
            <person name="Lipuma J."/>
        </authorList>
    </citation>
    <scope>NUCLEOTIDE SEQUENCE [LARGE SCALE GENOMIC DNA]</scope>
    <source>
        <strain evidence="9 10">AU9795</strain>
    </source>
</reference>
<feature type="transmembrane region" description="Helical" evidence="8">
    <location>
        <begin position="192"/>
        <end position="214"/>
    </location>
</feature>
<sequence length="335" mass="35615">MAAARRPAASIFAKPAALAPAERQVRRHALARLGVSWLVMMQVMMLAWPGYLRGQAMPDDAAFTLDRAIVLMNWASLVLTVPVVLYCAWPLWRGAWASLRQARAGMDVPVALGIVGAFLPSAWATWRQAGEVYFDSVTMFVAFLLAARYLELCARQRVGGADAAALGAARDGAALDSAALDSGALAQRADRVAARFVTLQVLLALLAGAGWAWVEPAHAVPVMVALLVMSCPCAMAMAVPATLAAARAALLQAERDGDAAALHAIPLRARRIALQNLYGSLIWHLLMVPPALAGWVTPWLAALAMLLSTVAVALNAWRLARRRAPRAPAPLAQAS</sequence>
<keyword evidence="6" id="KW-1278">Translocase</keyword>
<evidence type="ECO:0000256" key="6">
    <source>
        <dbReference type="ARBA" id="ARBA00022967"/>
    </source>
</evidence>
<feature type="transmembrane region" description="Helical" evidence="8">
    <location>
        <begin position="276"/>
        <end position="293"/>
    </location>
</feature>
<comment type="subcellular location">
    <subcellularLocation>
        <location evidence="1">Cell membrane</location>
        <topology evidence="1">Multi-pass membrane protein</topology>
    </subcellularLocation>
</comment>
<evidence type="ECO:0008006" key="11">
    <source>
        <dbReference type="Google" id="ProtNLM"/>
    </source>
</evidence>
<feature type="transmembrane region" description="Helical" evidence="8">
    <location>
        <begin position="71"/>
        <end position="92"/>
    </location>
</feature>
<accession>A0ABX4EV80</accession>
<evidence type="ECO:0000256" key="8">
    <source>
        <dbReference type="SAM" id="Phobius"/>
    </source>
</evidence>
<dbReference type="RefSeq" id="WP_094832846.1">
    <property type="nucleotide sequence ID" value="NZ_NEVR01000005.1"/>
</dbReference>
<evidence type="ECO:0000256" key="5">
    <source>
        <dbReference type="ARBA" id="ARBA00022842"/>
    </source>
</evidence>
<keyword evidence="8" id="KW-1133">Transmembrane helix</keyword>
<evidence type="ECO:0000256" key="3">
    <source>
        <dbReference type="ARBA" id="ARBA00022475"/>
    </source>
</evidence>
<evidence type="ECO:0000256" key="7">
    <source>
        <dbReference type="ARBA" id="ARBA00023065"/>
    </source>
</evidence>
<evidence type="ECO:0000256" key="2">
    <source>
        <dbReference type="ARBA" id="ARBA00022448"/>
    </source>
</evidence>
<proteinExistence type="predicted"/>
<name>A0ABX4EV80_9BORD</name>
<feature type="transmembrane region" description="Helical" evidence="8">
    <location>
        <begin position="104"/>
        <end position="126"/>
    </location>
</feature>